<dbReference type="Proteomes" id="UP001590950">
    <property type="component" value="Unassembled WGS sequence"/>
</dbReference>
<proteinExistence type="predicted"/>
<comment type="caution">
    <text evidence="1">The sequence shown here is derived from an EMBL/GenBank/DDBJ whole genome shotgun (WGS) entry which is preliminary data.</text>
</comment>
<protein>
    <submittedName>
        <fullName evidence="1">Uncharacterized protein</fullName>
    </submittedName>
</protein>
<accession>A0ABR4A6J2</accession>
<evidence type="ECO:0000313" key="1">
    <source>
        <dbReference type="EMBL" id="KAL2041308.1"/>
    </source>
</evidence>
<reference evidence="1 2" key="1">
    <citation type="submission" date="2024-09" db="EMBL/GenBank/DDBJ databases">
        <title>Rethinking Asexuality: The Enigmatic Case of Functional Sexual Genes in Lepraria (Stereocaulaceae).</title>
        <authorList>
            <person name="Doellman M."/>
            <person name="Sun Y."/>
            <person name="Barcenas-Pena A."/>
            <person name="Lumbsch H.T."/>
            <person name="Grewe F."/>
        </authorList>
    </citation>
    <scope>NUCLEOTIDE SEQUENCE [LARGE SCALE GENOMIC DNA]</scope>
    <source>
        <strain evidence="1 2">Mercado 3170</strain>
    </source>
</reference>
<keyword evidence="2" id="KW-1185">Reference proteome</keyword>
<organism evidence="1 2">
    <name type="scientific">Stereocaulon virgatum</name>
    <dbReference type="NCBI Taxonomy" id="373712"/>
    <lineage>
        <taxon>Eukaryota</taxon>
        <taxon>Fungi</taxon>
        <taxon>Dikarya</taxon>
        <taxon>Ascomycota</taxon>
        <taxon>Pezizomycotina</taxon>
        <taxon>Lecanoromycetes</taxon>
        <taxon>OSLEUM clade</taxon>
        <taxon>Lecanoromycetidae</taxon>
        <taxon>Lecanorales</taxon>
        <taxon>Lecanorineae</taxon>
        <taxon>Stereocaulaceae</taxon>
        <taxon>Stereocaulon</taxon>
    </lineage>
</organism>
<sequence>MKMLQEDVNKANELDVSAYYKAGYAIKGWDGEPDRRHAAIFQEQATFHPTMYMVGVLKWLAKERSFECYTQTRMIFVEEKHPFERSPYAVEATYIPLQKLSIVAQLEYHWTYCIAIRVPKGIIENCLINDQGDPNKCIRFTACDAENDYLVIGGCDHKAGSVDYRRSGHILDFIDLVSFVGLSEGLSHTYVVTGDTGHGLTLGVLAAKLIVNQVQGIDNPWAKLYNQKRLPPVSSLPSLATHGAQINTQYKRFLHSEIADIEDLAPGSGGVLNATTKKPLAVFGTVPPYAGCCMLE</sequence>
<name>A0ABR4A6J2_9LECA</name>
<evidence type="ECO:0000313" key="2">
    <source>
        <dbReference type="Proteomes" id="UP001590950"/>
    </source>
</evidence>
<dbReference type="EMBL" id="JBEFKJ010000017">
    <property type="protein sequence ID" value="KAL2041308.1"/>
    <property type="molecule type" value="Genomic_DNA"/>
</dbReference>
<gene>
    <name evidence="1" type="ORF">N7G274_005690</name>
</gene>